<dbReference type="Pfam" id="PF13399">
    <property type="entry name" value="LytR_C"/>
    <property type="match status" value="1"/>
</dbReference>
<evidence type="ECO:0000256" key="1">
    <source>
        <dbReference type="SAM" id="MobiDB-lite"/>
    </source>
</evidence>
<feature type="compositionally biased region" description="Acidic residues" evidence="1">
    <location>
        <begin position="206"/>
        <end position="227"/>
    </location>
</feature>
<name>D1BKF0_SANKS</name>
<dbReference type="STRING" id="446469.Sked_04630"/>
<dbReference type="InterPro" id="IPR027381">
    <property type="entry name" value="LytR/CpsA/Psr_C"/>
</dbReference>
<evidence type="ECO:0000313" key="4">
    <source>
        <dbReference type="Proteomes" id="UP000000322"/>
    </source>
</evidence>
<gene>
    <name evidence="3" type="ordered locus">Sked_04630</name>
</gene>
<dbReference type="EMBL" id="CP001819">
    <property type="protein sequence ID" value="ACZ20427.1"/>
    <property type="molecule type" value="Genomic_DNA"/>
</dbReference>
<keyword evidence="4" id="KW-1185">Reference proteome</keyword>
<dbReference type="Proteomes" id="UP000000322">
    <property type="component" value="Chromosome"/>
</dbReference>
<organism evidence="3 4">
    <name type="scientific">Sanguibacter keddieii (strain ATCC 51767 / DSM 10542 / NCFB 3025 / ST-74)</name>
    <dbReference type="NCBI Taxonomy" id="446469"/>
    <lineage>
        <taxon>Bacteria</taxon>
        <taxon>Bacillati</taxon>
        <taxon>Actinomycetota</taxon>
        <taxon>Actinomycetes</taxon>
        <taxon>Micrococcales</taxon>
        <taxon>Sanguibacteraceae</taxon>
        <taxon>Sanguibacter</taxon>
    </lineage>
</organism>
<dbReference type="HOGENOM" id="CLU_104056_0_0_11"/>
<proteinExistence type="predicted"/>
<reference evidence="3 4" key="1">
    <citation type="journal article" date="2009" name="Stand. Genomic Sci.">
        <title>Complete genome sequence of Sanguibacter keddieii type strain (ST-74).</title>
        <authorList>
            <person name="Ivanova N."/>
            <person name="Sikorski J."/>
            <person name="Sims D."/>
            <person name="Brettin T."/>
            <person name="Detter J.C."/>
            <person name="Han C."/>
            <person name="Lapidus A."/>
            <person name="Copeland A."/>
            <person name="Glavina Del Rio T."/>
            <person name="Nolan M."/>
            <person name="Chen F."/>
            <person name="Lucas S."/>
            <person name="Tice H."/>
            <person name="Cheng J.F."/>
            <person name="Bruce D."/>
            <person name="Goodwin L."/>
            <person name="Pitluck S."/>
            <person name="Pati A."/>
            <person name="Mavromatis K."/>
            <person name="Chen A."/>
            <person name="Palaniappan K."/>
            <person name="D'haeseleer P."/>
            <person name="Chain P."/>
            <person name="Bristow J."/>
            <person name="Eisen J.A."/>
            <person name="Markowitz V."/>
            <person name="Hugenholtz P."/>
            <person name="Goker M."/>
            <person name="Pukall R."/>
            <person name="Klenk H.P."/>
            <person name="Kyrpides N.C."/>
        </authorList>
    </citation>
    <scope>NUCLEOTIDE SEQUENCE [LARGE SCALE GENOMIC DNA]</scope>
    <source>
        <strain evidence="4">ATCC 51767 / DSM 10542 / NCFB 3025 / ST-74</strain>
    </source>
</reference>
<dbReference type="Gene3D" id="3.30.70.2390">
    <property type="match status" value="1"/>
</dbReference>
<dbReference type="RefSeq" id="WP_012865496.1">
    <property type="nucleotide sequence ID" value="NC_013521.1"/>
</dbReference>
<sequence>MTTPDDVQRARTQRRRRKHERQALVFGLLIAFLAVSGLAAAAVYTGAVDAPFDRAFSEEETVTDQVATQPCLPDGTLPVPYQDISVRVLNATDRSGLAAQVSDALARRSFTITATETQEAKLADVRISFGSQGLAAAYTLAAQFPRANLLYDARTDASIDLAIGASFGDLVPAEEIALAPDAPMTSIDGCRSLDSLTPEPLATTDPADDATDEVPAEDPPAEEPAEG</sequence>
<dbReference type="eggNOG" id="ENOG5032WRF">
    <property type="taxonomic scope" value="Bacteria"/>
</dbReference>
<feature type="domain" description="LytR/CpsA/Psr regulator C-terminal" evidence="2">
    <location>
        <begin position="83"/>
        <end position="167"/>
    </location>
</feature>
<evidence type="ECO:0000259" key="2">
    <source>
        <dbReference type="Pfam" id="PF13399"/>
    </source>
</evidence>
<evidence type="ECO:0000313" key="3">
    <source>
        <dbReference type="EMBL" id="ACZ20427.1"/>
    </source>
</evidence>
<accession>D1BKF0</accession>
<dbReference type="KEGG" id="ske:Sked_04630"/>
<feature type="region of interest" description="Disordered" evidence="1">
    <location>
        <begin position="187"/>
        <end position="227"/>
    </location>
</feature>
<dbReference type="AlphaFoldDB" id="D1BKF0"/>
<protein>
    <submittedName>
        <fullName evidence="3">ACT domain-containing protein</fullName>
    </submittedName>
</protein>
<dbReference type="OrthoDB" id="3267444at2"/>